<dbReference type="GO" id="GO:0061599">
    <property type="term" value="F:molybdopterin molybdotransferase activity"/>
    <property type="evidence" value="ECO:0007669"/>
    <property type="project" value="UniProtKB-UniRule"/>
</dbReference>
<evidence type="ECO:0000256" key="2">
    <source>
        <dbReference type="ARBA" id="ARBA00010763"/>
    </source>
</evidence>
<comment type="cofactor">
    <cofactor evidence="4">
        <name>Mg(2+)</name>
        <dbReference type="ChEBI" id="CHEBI:18420"/>
    </cofactor>
</comment>
<evidence type="ECO:0000313" key="6">
    <source>
        <dbReference type="EMBL" id="MBB5346298.1"/>
    </source>
</evidence>
<keyword evidence="4" id="KW-0501">Molybdenum cofactor biosynthesis</keyword>
<dbReference type="PANTHER" id="PTHR10192:SF5">
    <property type="entry name" value="GEPHYRIN"/>
    <property type="match status" value="1"/>
</dbReference>
<comment type="catalytic activity">
    <reaction evidence="3">
        <text>adenylyl-molybdopterin + molybdate = Mo-molybdopterin + AMP + H(+)</text>
        <dbReference type="Rhea" id="RHEA:35047"/>
        <dbReference type="ChEBI" id="CHEBI:15378"/>
        <dbReference type="ChEBI" id="CHEBI:36264"/>
        <dbReference type="ChEBI" id="CHEBI:62727"/>
        <dbReference type="ChEBI" id="CHEBI:71302"/>
        <dbReference type="ChEBI" id="CHEBI:456215"/>
        <dbReference type="EC" id="2.10.1.1"/>
    </reaction>
</comment>
<keyword evidence="4" id="KW-0500">Molybdenum</keyword>
<organism evidence="6 7">
    <name type="scientific">Desulfoprunum benzoelyticum</name>
    <dbReference type="NCBI Taxonomy" id="1506996"/>
    <lineage>
        <taxon>Bacteria</taxon>
        <taxon>Pseudomonadati</taxon>
        <taxon>Thermodesulfobacteriota</taxon>
        <taxon>Desulfobulbia</taxon>
        <taxon>Desulfobulbales</taxon>
        <taxon>Desulfobulbaceae</taxon>
        <taxon>Desulfoprunum</taxon>
    </lineage>
</organism>
<dbReference type="GO" id="GO:0005829">
    <property type="term" value="C:cytosol"/>
    <property type="evidence" value="ECO:0007669"/>
    <property type="project" value="TreeGrafter"/>
</dbReference>
<dbReference type="Pfam" id="PF03453">
    <property type="entry name" value="MoeA_N"/>
    <property type="match status" value="1"/>
</dbReference>
<comment type="pathway">
    <text evidence="4">Cofactor biosynthesis; molybdopterin biosynthesis.</text>
</comment>
<comment type="function">
    <text evidence="1 4">Catalyzes the insertion of molybdate into adenylated molybdopterin with the concomitant release of AMP.</text>
</comment>
<evidence type="ECO:0000256" key="1">
    <source>
        <dbReference type="ARBA" id="ARBA00002901"/>
    </source>
</evidence>
<dbReference type="UniPathway" id="UPA00344"/>
<keyword evidence="4" id="KW-0460">Magnesium</keyword>
<dbReference type="InterPro" id="IPR001453">
    <property type="entry name" value="MoaB/Mog_dom"/>
</dbReference>
<dbReference type="SMART" id="SM00852">
    <property type="entry name" value="MoCF_biosynth"/>
    <property type="match status" value="1"/>
</dbReference>
<accession>A0A840UU73</accession>
<dbReference type="RefSeq" id="WP_183347016.1">
    <property type="nucleotide sequence ID" value="NZ_JACHEO010000001.1"/>
</dbReference>
<dbReference type="CDD" id="cd00887">
    <property type="entry name" value="MoeA"/>
    <property type="match status" value="1"/>
</dbReference>
<keyword evidence="4" id="KW-0479">Metal-binding</keyword>
<name>A0A840UU73_9BACT</name>
<dbReference type="Gene3D" id="2.170.190.11">
    <property type="entry name" value="Molybdopterin biosynthesis moea protein, domain 3"/>
    <property type="match status" value="1"/>
</dbReference>
<evidence type="ECO:0000313" key="7">
    <source>
        <dbReference type="Proteomes" id="UP000539642"/>
    </source>
</evidence>
<proteinExistence type="inferred from homology"/>
<dbReference type="InterPro" id="IPR038987">
    <property type="entry name" value="MoeA-like"/>
</dbReference>
<dbReference type="SUPFAM" id="SSF53218">
    <property type="entry name" value="Molybdenum cofactor biosynthesis proteins"/>
    <property type="match status" value="1"/>
</dbReference>
<comment type="similarity">
    <text evidence="2 4">Belongs to the MoeA family.</text>
</comment>
<keyword evidence="7" id="KW-1185">Reference proteome</keyword>
<dbReference type="Proteomes" id="UP000539642">
    <property type="component" value="Unassembled WGS sequence"/>
</dbReference>
<dbReference type="EMBL" id="JACHEO010000001">
    <property type="protein sequence ID" value="MBB5346298.1"/>
    <property type="molecule type" value="Genomic_DNA"/>
</dbReference>
<dbReference type="Pfam" id="PF00994">
    <property type="entry name" value="MoCF_biosynth"/>
    <property type="match status" value="1"/>
</dbReference>
<dbReference type="Gene3D" id="3.90.105.10">
    <property type="entry name" value="Molybdopterin biosynthesis moea protein, domain 2"/>
    <property type="match status" value="1"/>
</dbReference>
<gene>
    <name evidence="6" type="ORF">HNQ81_000005</name>
</gene>
<dbReference type="InterPro" id="IPR036425">
    <property type="entry name" value="MoaB/Mog-like_dom_sf"/>
</dbReference>
<keyword evidence="4 6" id="KW-0808">Transferase</keyword>
<dbReference type="SUPFAM" id="SSF63882">
    <property type="entry name" value="MoeA N-terminal region -like"/>
    <property type="match status" value="1"/>
</dbReference>
<evidence type="ECO:0000259" key="5">
    <source>
        <dbReference type="SMART" id="SM00852"/>
    </source>
</evidence>
<feature type="domain" description="MoaB/Mog" evidence="5">
    <location>
        <begin position="179"/>
        <end position="316"/>
    </location>
</feature>
<evidence type="ECO:0000256" key="3">
    <source>
        <dbReference type="ARBA" id="ARBA00047317"/>
    </source>
</evidence>
<dbReference type="InterPro" id="IPR005110">
    <property type="entry name" value="MoeA_linker/N"/>
</dbReference>
<dbReference type="InterPro" id="IPR036135">
    <property type="entry name" value="MoeA_linker/N_sf"/>
</dbReference>
<dbReference type="Gene3D" id="3.40.980.10">
    <property type="entry name" value="MoaB/Mog-like domain"/>
    <property type="match status" value="1"/>
</dbReference>
<dbReference type="AlphaFoldDB" id="A0A840UU73"/>
<sequence>MIDVHKAQQIIQAAIPVLGSESVPLLESLGRVLARDIVATEDSPGTDISTKDGFTLHHKSLTGASPQSPVFLKIIGESAAGRPCGAAVKAGEAVRIMAGGMVPDGADTVVGLEIVTEDHGYVVCTSAPRRGGSVRLRGALLKNGETVFRAGMVVGPAEVGVLASLRRAYVPVHRRPLVAIATTGDELADFHEPASPSKTMSSNLYALAAQVLEAGAVPLCIGIVGDELETLQTHLREALHADVIITSGGMSKGRYDLVRESFAALGMDMKLSTLLGKPGKPAIFGKIGASLVFGLPGSPPAAMISFEQFIRPAILRMMGHARVPSRSAADDRQEGTGDGLFSLYQLFKQGRAAMPAENGPSPIPLRMSSP</sequence>
<evidence type="ECO:0000256" key="4">
    <source>
        <dbReference type="RuleBase" id="RU365090"/>
    </source>
</evidence>
<reference evidence="6 7" key="1">
    <citation type="submission" date="2020-08" db="EMBL/GenBank/DDBJ databases">
        <title>Genomic Encyclopedia of Type Strains, Phase IV (KMG-IV): sequencing the most valuable type-strain genomes for metagenomic binning, comparative biology and taxonomic classification.</title>
        <authorList>
            <person name="Goeker M."/>
        </authorList>
    </citation>
    <scope>NUCLEOTIDE SEQUENCE [LARGE SCALE GENOMIC DNA]</scope>
    <source>
        <strain evidence="6 7">DSM 28570</strain>
    </source>
</reference>
<dbReference type="NCBIfam" id="TIGR00177">
    <property type="entry name" value="molyb_syn"/>
    <property type="match status" value="1"/>
</dbReference>
<dbReference type="GO" id="GO:0046872">
    <property type="term" value="F:metal ion binding"/>
    <property type="evidence" value="ECO:0007669"/>
    <property type="project" value="UniProtKB-UniRule"/>
</dbReference>
<dbReference type="EC" id="2.10.1.1" evidence="4"/>
<dbReference type="PANTHER" id="PTHR10192">
    <property type="entry name" value="MOLYBDOPTERIN BIOSYNTHESIS PROTEIN"/>
    <property type="match status" value="1"/>
</dbReference>
<dbReference type="GO" id="GO:0006777">
    <property type="term" value="P:Mo-molybdopterin cofactor biosynthetic process"/>
    <property type="evidence" value="ECO:0007669"/>
    <property type="project" value="UniProtKB-UniRule"/>
</dbReference>
<comment type="caution">
    <text evidence="6">The sequence shown here is derived from an EMBL/GenBank/DDBJ whole genome shotgun (WGS) entry which is preliminary data.</text>
</comment>
<protein>
    <recommendedName>
        <fullName evidence="4">Molybdopterin molybdenumtransferase</fullName>
        <ecNumber evidence="4">2.10.1.1</ecNumber>
    </recommendedName>
</protein>